<organism evidence="4 5">
    <name type="scientific">Boudabousia liubingyangii</name>
    <dbReference type="NCBI Taxonomy" id="1921764"/>
    <lineage>
        <taxon>Bacteria</taxon>
        <taxon>Bacillati</taxon>
        <taxon>Actinomycetota</taxon>
        <taxon>Actinomycetes</taxon>
        <taxon>Actinomycetales</taxon>
        <taxon>Actinomycetaceae</taxon>
        <taxon>Boudabousia</taxon>
    </lineage>
</organism>
<keyword evidence="2" id="KW-0472">Membrane</keyword>
<sequence>MKRIYTPLMLGFIGVLLSFLALTGESNRYLLPAFRPWLGVCGGFLLLIALWALARPAAHDHAMERSSWLMVLPVALLVFSAPASLGAVMVDQNAPAPASPESAASADGVPTDEDPGQILTGDPNVKLTGAGPNGSHLPAPDLPTGRAKKAVVQYPDLPAGEAPLEPIDDLVDRYHFGDPNQIRGRVVTLEGFISKAHKDDLRSGAGPAWRISRFKIFCCAADAQPFSVVIPGKAPGEVNQWVRAVVEIVPGDGPWPTAKLRSVELIPEPATPYM</sequence>
<keyword evidence="2" id="KW-0812">Transmembrane</keyword>
<protein>
    <recommendedName>
        <fullName evidence="3">DUF1980 domain-containing protein</fullName>
    </recommendedName>
</protein>
<proteinExistence type="predicted"/>
<feature type="transmembrane region" description="Helical" evidence="2">
    <location>
        <begin position="36"/>
        <end position="54"/>
    </location>
</feature>
<dbReference type="InterPro" id="IPR048447">
    <property type="entry name" value="DUF1980_C"/>
</dbReference>
<reference evidence="4 5" key="1">
    <citation type="submission" date="2016-11" db="EMBL/GenBank/DDBJ databases">
        <title>Actinomyces gypaetusis sp. nov. isolated from the vulture Gypaetus barbatus in Qinghai Tibet Plateau China.</title>
        <authorList>
            <person name="Meng X."/>
        </authorList>
    </citation>
    <scope>NUCLEOTIDE SEQUENCE [LARGE SCALE GENOMIC DNA]</scope>
    <source>
        <strain evidence="4 5">VUL4_2</strain>
    </source>
</reference>
<evidence type="ECO:0000313" key="4">
    <source>
        <dbReference type="EMBL" id="OKL49836.1"/>
    </source>
</evidence>
<dbReference type="AlphaFoldDB" id="A0A1Q5PQM5"/>
<dbReference type="EMBL" id="MQSV01000001">
    <property type="protein sequence ID" value="OKL49836.1"/>
    <property type="molecule type" value="Genomic_DNA"/>
</dbReference>
<dbReference type="OrthoDB" id="359029at2"/>
<dbReference type="STRING" id="1921764.BSR28_08510"/>
<comment type="caution">
    <text evidence="4">The sequence shown here is derived from an EMBL/GenBank/DDBJ whole genome shotgun (WGS) entry which is preliminary data.</text>
</comment>
<gene>
    <name evidence="4" type="ORF">BSR29_02530</name>
</gene>
<feature type="transmembrane region" description="Helical" evidence="2">
    <location>
        <begin position="66"/>
        <end position="90"/>
    </location>
</feature>
<feature type="compositionally biased region" description="Low complexity" evidence="1">
    <location>
        <begin position="96"/>
        <end position="106"/>
    </location>
</feature>
<evidence type="ECO:0000313" key="5">
    <source>
        <dbReference type="Proteomes" id="UP000186785"/>
    </source>
</evidence>
<evidence type="ECO:0000259" key="3">
    <source>
        <dbReference type="Pfam" id="PF21537"/>
    </source>
</evidence>
<keyword evidence="2" id="KW-1133">Transmembrane helix</keyword>
<feature type="domain" description="DUF1980" evidence="3">
    <location>
        <begin position="179"/>
        <end position="273"/>
    </location>
</feature>
<keyword evidence="5" id="KW-1185">Reference proteome</keyword>
<dbReference type="Proteomes" id="UP000186785">
    <property type="component" value="Unassembled WGS sequence"/>
</dbReference>
<name>A0A1Q5PQM5_9ACTO</name>
<feature type="region of interest" description="Disordered" evidence="1">
    <location>
        <begin position="96"/>
        <end position="144"/>
    </location>
</feature>
<evidence type="ECO:0000256" key="1">
    <source>
        <dbReference type="SAM" id="MobiDB-lite"/>
    </source>
</evidence>
<evidence type="ECO:0000256" key="2">
    <source>
        <dbReference type="SAM" id="Phobius"/>
    </source>
</evidence>
<dbReference type="Pfam" id="PF21537">
    <property type="entry name" value="DUF1980_C"/>
    <property type="match status" value="1"/>
</dbReference>
<dbReference type="RefSeq" id="WP_073708720.1">
    <property type="nucleotide sequence ID" value="NZ_MQSU01000005.1"/>
</dbReference>
<accession>A0A1Q5PQM5</accession>